<dbReference type="HOGENOM" id="CLU_480373_0_0_0"/>
<dbReference type="InterPro" id="IPR003386">
    <property type="entry name" value="LACT/PDAT_acylTrfase"/>
</dbReference>
<dbReference type="Pfam" id="PF02450">
    <property type="entry name" value="LCAT"/>
    <property type="match status" value="1"/>
</dbReference>
<dbReference type="STRING" id="326427.Cagg_2600"/>
<dbReference type="PANTHER" id="PTHR11440">
    <property type="entry name" value="LECITHIN-CHOLESTEROL ACYLTRANSFERASE-RELATED"/>
    <property type="match status" value="1"/>
</dbReference>
<keyword evidence="2" id="KW-1185">Reference proteome</keyword>
<evidence type="ECO:0000313" key="2">
    <source>
        <dbReference type="Proteomes" id="UP000002508"/>
    </source>
</evidence>
<dbReference type="SUPFAM" id="SSF53474">
    <property type="entry name" value="alpha/beta-Hydrolases"/>
    <property type="match status" value="1"/>
</dbReference>
<accession>B8G4J3</accession>
<name>B8G4J3_CHLAD</name>
<organism evidence="1 2">
    <name type="scientific">Chloroflexus aggregans (strain MD-66 / DSM 9485)</name>
    <dbReference type="NCBI Taxonomy" id="326427"/>
    <lineage>
        <taxon>Bacteria</taxon>
        <taxon>Bacillati</taxon>
        <taxon>Chloroflexota</taxon>
        <taxon>Chloroflexia</taxon>
        <taxon>Chloroflexales</taxon>
        <taxon>Chloroflexineae</taxon>
        <taxon>Chloroflexaceae</taxon>
        <taxon>Chloroflexus</taxon>
    </lineage>
</organism>
<reference evidence="1" key="1">
    <citation type="submission" date="2008-12" db="EMBL/GenBank/DDBJ databases">
        <title>Complete sequence of Chloroflexus aggregans DSM 9485.</title>
        <authorList>
            <consortium name="US DOE Joint Genome Institute"/>
            <person name="Lucas S."/>
            <person name="Copeland A."/>
            <person name="Lapidus A."/>
            <person name="Glavina del Rio T."/>
            <person name="Dalin E."/>
            <person name="Tice H."/>
            <person name="Pitluck S."/>
            <person name="Foster B."/>
            <person name="Larimer F."/>
            <person name="Land M."/>
            <person name="Hauser L."/>
            <person name="Kyrpides N."/>
            <person name="Mikhailova N."/>
            <person name="Bryant D."/>
            <person name="Richardson P."/>
        </authorList>
    </citation>
    <scope>NUCLEOTIDE SEQUENCE</scope>
    <source>
        <strain evidence="1">DSM 9485</strain>
    </source>
</reference>
<dbReference type="Proteomes" id="UP000002508">
    <property type="component" value="Chromosome"/>
</dbReference>
<protein>
    <submittedName>
        <fullName evidence="1">PGAP1 family protein</fullName>
    </submittedName>
</protein>
<dbReference type="InterPro" id="IPR029058">
    <property type="entry name" value="AB_hydrolase_fold"/>
</dbReference>
<dbReference type="EMBL" id="CP001337">
    <property type="protein sequence ID" value="ACL25469.1"/>
    <property type="molecule type" value="Genomic_DNA"/>
</dbReference>
<dbReference type="eggNOG" id="COG1075">
    <property type="taxonomic scope" value="Bacteria"/>
</dbReference>
<dbReference type="Gene3D" id="3.40.50.1820">
    <property type="entry name" value="alpha/beta hydrolase"/>
    <property type="match status" value="1"/>
</dbReference>
<dbReference type="KEGG" id="cag:Cagg_2600"/>
<gene>
    <name evidence="1" type="ordered locus">Cagg_2600</name>
</gene>
<dbReference type="AlphaFoldDB" id="B8G4J3"/>
<proteinExistence type="predicted"/>
<dbReference type="GO" id="GO:0008374">
    <property type="term" value="F:O-acyltransferase activity"/>
    <property type="evidence" value="ECO:0007669"/>
    <property type="project" value="InterPro"/>
</dbReference>
<evidence type="ECO:0000313" key="1">
    <source>
        <dbReference type="EMBL" id="ACL25469.1"/>
    </source>
</evidence>
<dbReference type="GO" id="GO:0006629">
    <property type="term" value="P:lipid metabolic process"/>
    <property type="evidence" value="ECO:0007669"/>
    <property type="project" value="InterPro"/>
</dbReference>
<sequence length="589" mass="64500">MHNQAFNPICCTPLVTLRRVKKIIMSRFPIIFIPGFTGSFNLPVLLDWRGPTLSGWDFPPFVDYGKTLLQTFTQAGYRRNRDLFVAFYDWRKPVEESARRYLTAWIDKAKKAANTNKVILIGHSMGGLVARSYIQSPEYPNRNDVARLITLGTPHRGSAEAYTAWAGAEPHADETLRTIFAVYLWYLRHIHPFQTELDKVKTIQTQVPGVRDLLPIEDYLLTGNPPQLKPIGTMESRNWWGEMANKPEAIATLLQRVPVTTITGTGFNTISTILVGPPPTDHSLRYADGAPLSRQYDAQGDGTVLQRMATVPNANNLPPLPVSHGALPDSPQVLGLLCTELGVSPAILGAAPATMIPPTPRLVIMTASPIQVEVEAPAGQPLAPVGVLGSSVIRKLRRRRRVRGRNYGHEGKALNLVVIDYPTAGDYQITVHGTDHGHFAVGAMLCGMGEPPVLGGVGATATAEPVITTVEGEISRESDLFYTISVRSADEPPRMSFNAQRTMMAVINRLGTAMSERGGVLGAAPVTDDRLRRAVMGDEAAVRAMMAAPADQRRQMINSLIELCQTLIGDEYERALAIVHALEMVRDAE</sequence>